<proteinExistence type="predicted"/>
<evidence type="ECO:0000313" key="1">
    <source>
        <dbReference type="EMBL" id="KAJ1526586.1"/>
    </source>
</evidence>
<dbReference type="AlphaFoldDB" id="A0AAV7XKC3"/>
<dbReference type="EMBL" id="JAPTSV010000006">
    <property type="protein sequence ID" value="KAJ1526586.1"/>
    <property type="molecule type" value="Genomic_DNA"/>
</dbReference>
<reference evidence="1" key="1">
    <citation type="submission" date="2022-12" db="EMBL/GenBank/DDBJ databases">
        <title>Chromosome-level genome assembly of the bean flower thrips Megalurothrips usitatus.</title>
        <authorList>
            <person name="Ma L."/>
            <person name="Liu Q."/>
            <person name="Li H."/>
            <person name="Cai W."/>
        </authorList>
    </citation>
    <scope>NUCLEOTIDE SEQUENCE</scope>
    <source>
        <strain evidence="1">Cailab_2022a</strain>
    </source>
</reference>
<protein>
    <submittedName>
        <fullName evidence="1">Uncharacterized protein</fullName>
    </submittedName>
</protein>
<gene>
    <name evidence="1" type="ORF">ONE63_008172</name>
</gene>
<keyword evidence="2" id="KW-1185">Reference proteome</keyword>
<evidence type="ECO:0000313" key="2">
    <source>
        <dbReference type="Proteomes" id="UP001075354"/>
    </source>
</evidence>
<accession>A0AAV7XKC3</accession>
<comment type="caution">
    <text evidence="1">The sequence shown here is derived from an EMBL/GenBank/DDBJ whole genome shotgun (WGS) entry which is preliminary data.</text>
</comment>
<sequence>MAPPSGRAAPHVVGLDRVTLAALVASDVDLQSDAVNRGRQALDFRDFAETCEDSEIQDYVPFQPAQEPTPLDFLLHAGSIVNDRDYLQWQTALWLDAYCEMVRSDDILFWDQVPELQEAVRNRDVDETRDRLRKIQDHNKEPLRMCSRYEYLDFWPTVAIPEATFHSSMRCLKNLYLMSLRALKVQTKSEMGQRWAQIPEETTGQTILDVMVPPVDGVTSLDHMLRLLILDTKVSVVFPSSKKAPGPPPPPPGTPEADQEVIEILESESPICVDSRDTSPVGYINEYSRFAQEKQFWKHRIWKIRMPLWKPERQMHTELYKAVMTLYCWAQRHIGDHDEAVIRNGYTVEDPFEEPPQRLKKRKRQPWM</sequence>
<organism evidence="1 2">
    <name type="scientific">Megalurothrips usitatus</name>
    <name type="common">bean blossom thrips</name>
    <dbReference type="NCBI Taxonomy" id="439358"/>
    <lineage>
        <taxon>Eukaryota</taxon>
        <taxon>Metazoa</taxon>
        <taxon>Ecdysozoa</taxon>
        <taxon>Arthropoda</taxon>
        <taxon>Hexapoda</taxon>
        <taxon>Insecta</taxon>
        <taxon>Pterygota</taxon>
        <taxon>Neoptera</taxon>
        <taxon>Paraneoptera</taxon>
        <taxon>Thysanoptera</taxon>
        <taxon>Terebrantia</taxon>
        <taxon>Thripoidea</taxon>
        <taxon>Thripidae</taxon>
        <taxon>Megalurothrips</taxon>
    </lineage>
</organism>
<name>A0AAV7XKC3_9NEOP</name>
<dbReference type="Proteomes" id="UP001075354">
    <property type="component" value="Chromosome 6"/>
</dbReference>